<dbReference type="Gene3D" id="3.10.620.30">
    <property type="match status" value="1"/>
</dbReference>
<gene>
    <name evidence="2" type="ORF">FGM01_13650</name>
</gene>
<reference evidence="2 3" key="1">
    <citation type="submission" date="2019-06" db="EMBL/GenBank/DDBJ databases">
        <title>Gramella sabulilitoris sp. nov., isolated from a marine sand.</title>
        <authorList>
            <person name="Yoon J.-H."/>
        </authorList>
    </citation>
    <scope>NUCLEOTIDE SEQUENCE [LARGE SCALE GENOMIC DNA]</scope>
    <source>
        <strain evidence="2 3">HSMS-1</strain>
    </source>
</reference>
<proteinExistence type="predicted"/>
<sequence>MSISFKEEKKLASPIRYSGNYKEKNLQKLLNDYKLEQIIDSESSDFENIISIQSWVHGRWEHAKNSPARKKDALYILEQAEKGKRFSCAEYSIVEKACLQALGFMVREIHLKPSDPELLKRNASHLLNEVYLKDLKKWFFIDPCFDIIIKKDGIPLHAVELLDAMIKGDELEVINPTGEITCSEYLEKIGPFLCYFSTSMNQKASGTLERIYKTEEELTYVPLCELAPGNSPRILEKRNRVITRAIEDLYPEL</sequence>
<feature type="domain" description="Transglutaminase-like" evidence="1">
    <location>
        <begin position="36"/>
        <end position="143"/>
    </location>
</feature>
<evidence type="ECO:0000259" key="1">
    <source>
        <dbReference type="Pfam" id="PF01841"/>
    </source>
</evidence>
<dbReference type="Proteomes" id="UP000315131">
    <property type="component" value="Unassembled WGS sequence"/>
</dbReference>
<dbReference type="AlphaFoldDB" id="A0A550I0L4"/>
<name>A0A550I0L4_9FLAO</name>
<organism evidence="2 3">
    <name type="scientific">Christiangramia sabulilitoris</name>
    <dbReference type="NCBI Taxonomy" id="2583991"/>
    <lineage>
        <taxon>Bacteria</taxon>
        <taxon>Pseudomonadati</taxon>
        <taxon>Bacteroidota</taxon>
        <taxon>Flavobacteriia</taxon>
        <taxon>Flavobacteriales</taxon>
        <taxon>Flavobacteriaceae</taxon>
        <taxon>Christiangramia</taxon>
    </lineage>
</organism>
<dbReference type="OrthoDB" id="5166556at2"/>
<comment type="caution">
    <text evidence="2">The sequence shown here is derived from an EMBL/GenBank/DDBJ whole genome shotgun (WGS) entry which is preliminary data.</text>
</comment>
<dbReference type="SUPFAM" id="SSF54001">
    <property type="entry name" value="Cysteine proteinases"/>
    <property type="match status" value="1"/>
</dbReference>
<evidence type="ECO:0000313" key="3">
    <source>
        <dbReference type="Proteomes" id="UP000315131"/>
    </source>
</evidence>
<dbReference type="InterPro" id="IPR002931">
    <property type="entry name" value="Transglutaminase-like"/>
</dbReference>
<dbReference type="Pfam" id="PF01841">
    <property type="entry name" value="Transglut_core"/>
    <property type="match status" value="1"/>
</dbReference>
<dbReference type="InterPro" id="IPR038765">
    <property type="entry name" value="Papain-like_cys_pep_sf"/>
</dbReference>
<keyword evidence="3" id="KW-1185">Reference proteome</keyword>
<protein>
    <recommendedName>
        <fullName evidence="1">Transglutaminase-like domain-containing protein</fullName>
    </recommendedName>
</protein>
<evidence type="ECO:0000313" key="2">
    <source>
        <dbReference type="EMBL" id="TRO64527.1"/>
    </source>
</evidence>
<accession>A0A550I0L4</accession>
<dbReference type="RefSeq" id="WP_143411719.1">
    <property type="nucleotide sequence ID" value="NZ_VHSF01000003.1"/>
</dbReference>
<dbReference type="EMBL" id="VHSF01000003">
    <property type="protein sequence ID" value="TRO64527.1"/>
    <property type="molecule type" value="Genomic_DNA"/>
</dbReference>